<dbReference type="RefSeq" id="WP_015442269.1">
    <property type="nucleotide sequence ID" value="NC_020520.1"/>
</dbReference>
<dbReference type="EMBL" id="AP012057">
    <property type="protein sequence ID" value="BAN03022.1"/>
    <property type="molecule type" value="Genomic_DNA"/>
</dbReference>
<keyword evidence="1" id="KW-1133">Transmembrane helix</keyword>
<name>A0A6C7EAI5_ILUCY</name>
<feature type="transmembrane region" description="Helical" evidence="1">
    <location>
        <begin position="175"/>
        <end position="196"/>
    </location>
</feature>
<accession>A0A6C7EAI5</accession>
<keyword evidence="1" id="KW-0472">Membrane</keyword>
<feature type="transmembrane region" description="Helical" evidence="1">
    <location>
        <begin position="149"/>
        <end position="168"/>
    </location>
</feature>
<sequence>MRRSLGGLLLLVAGGLFALSISTLWLDRVAFSPSADTDNTFAIIGDEDIRSQIATLVATVDGPTLGMSPNALKITIEGLTGRRAMATEMRFFVAEAHRVVIGDSDGPVEITGPEQVQIVRNEAVALLDPIRLPVAEVGSLSLIKTITGWTWLVTGGAAIVTMLIGLFLRPERGEFAFAFGLGCAATGVMIVFNGYVVPAAVLPQLSEDVWIAVIPRLATKDRTFTLIGAFVFLAIGALATFGTTGLRQRRQRSTPLAATRYREQQRWTAR</sequence>
<protein>
    <submittedName>
        <fullName evidence="2">Uncharacterized protein</fullName>
    </submittedName>
</protein>
<evidence type="ECO:0000313" key="3">
    <source>
        <dbReference type="Proteomes" id="UP000011863"/>
    </source>
</evidence>
<dbReference type="OrthoDB" id="9834708at2"/>
<evidence type="ECO:0000313" key="2">
    <source>
        <dbReference type="EMBL" id="BAN03022.1"/>
    </source>
</evidence>
<keyword evidence="1" id="KW-0812">Transmembrane</keyword>
<dbReference type="AlphaFoldDB" id="A0A6C7EAI5"/>
<feature type="transmembrane region" description="Helical" evidence="1">
    <location>
        <begin position="224"/>
        <end position="246"/>
    </location>
</feature>
<organism evidence="2 3">
    <name type="scientific">Ilumatobacter coccineus (strain NBRC 103263 / KCTC 29153 / YM16-304)</name>
    <dbReference type="NCBI Taxonomy" id="1313172"/>
    <lineage>
        <taxon>Bacteria</taxon>
        <taxon>Bacillati</taxon>
        <taxon>Actinomycetota</taxon>
        <taxon>Acidimicrobiia</taxon>
        <taxon>Acidimicrobiales</taxon>
        <taxon>Ilumatobacteraceae</taxon>
        <taxon>Ilumatobacter</taxon>
    </lineage>
</organism>
<proteinExistence type="predicted"/>
<gene>
    <name evidence="2" type="ORF">YM304_27080</name>
</gene>
<evidence type="ECO:0000256" key="1">
    <source>
        <dbReference type="SAM" id="Phobius"/>
    </source>
</evidence>
<dbReference type="KEGG" id="aym:YM304_27080"/>
<reference evidence="2 3" key="1">
    <citation type="journal article" date="2013" name="Int. J. Syst. Evol. Microbiol.">
        <title>Ilumatobacter nonamiense sp. nov. and Ilumatobacter coccineum sp. nov., isolated from seashore sand.</title>
        <authorList>
            <person name="Matsumoto A."/>
            <person name="Kasai H."/>
            <person name="Matsuo Y."/>
            <person name="Shizuri Y."/>
            <person name="Ichikawa N."/>
            <person name="Fujita N."/>
            <person name="Omura S."/>
            <person name="Takahashi Y."/>
        </authorList>
    </citation>
    <scope>NUCLEOTIDE SEQUENCE [LARGE SCALE GENOMIC DNA]</scope>
    <source>
        <strain evidence="3">NBRC 103263 / KCTC 29153 / YM16-304</strain>
    </source>
</reference>
<dbReference type="Proteomes" id="UP000011863">
    <property type="component" value="Chromosome"/>
</dbReference>
<keyword evidence="3" id="KW-1185">Reference proteome</keyword>